<evidence type="ECO:0000256" key="1">
    <source>
        <dbReference type="SAM" id="Phobius"/>
    </source>
</evidence>
<name>A0AA97AC02_9STRE</name>
<keyword evidence="3" id="KW-1185">Reference proteome</keyword>
<keyword evidence="1" id="KW-0812">Transmembrane</keyword>
<accession>A0AA97AC02</accession>
<gene>
    <name evidence="2" type="ORF">PW220_08610</name>
</gene>
<keyword evidence="1" id="KW-1133">Transmembrane helix</keyword>
<organism evidence="2 3">
    <name type="scientific">Streptococcus iners subsp. hyiners</name>
    <dbReference type="NCBI Taxonomy" id="3028083"/>
    <lineage>
        <taxon>Bacteria</taxon>
        <taxon>Bacillati</taxon>
        <taxon>Bacillota</taxon>
        <taxon>Bacilli</taxon>
        <taxon>Lactobacillales</taxon>
        <taxon>Streptococcaceae</taxon>
        <taxon>Streptococcus</taxon>
        <taxon>Streptococcus iners</taxon>
    </lineage>
</organism>
<evidence type="ECO:0000313" key="2">
    <source>
        <dbReference type="EMBL" id="WNY48771.1"/>
    </source>
</evidence>
<sequence length="48" mass="5399">MKTTSLHDLPPKWRNVIIGLRIAAVLLPLLLVLYFWLTLGALIQVMVG</sequence>
<dbReference type="EMBL" id="CP118734">
    <property type="protein sequence ID" value="WNY48771.1"/>
    <property type="molecule type" value="Genomic_DNA"/>
</dbReference>
<feature type="transmembrane region" description="Helical" evidence="1">
    <location>
        <begin position="20"/>
        <end position="43"/>
    </location>
</feature>
<dbReference type="AlphaFoldDB" id="A0AA97AC02"/>
<reference evidence="2 3" key="1">
    <citation type="submission" date="2023-02" db="EMBL/GenBank/DDBJ databases">
        <title>Streptococcus sp. Genome Sequencing and Assembly.</title>
        <authorList>
            <person name="Shore S.M."/>
            <person name="Nicholson T.L."/>
        </authorList>
    </citation>
    <scope>NUCLEOTIDE SEQUENCE [LARGE SCALE GENOMIC DNA]</scope>
    <source>
        <strain evidence="2 3">29892</strain>
    </source>
</reference>
<dbReference type="RefSeq" id="WP_153309389.1">
    <property type="nucleotide sequence ID" value="NZ_CP118734.1"/>
</dbReference>
<protein>
    <submittedName>
        <fullName evidence="2">Uncharacterized protein</fullName>
    </submittedName>
</protein>
<dbReference type="Proteomes" id="UP001301526">
    <property type="component" value="Chromosome"/>
</dbReference>
<evidence type="ECO:0000313" key="3">
    <source>
        <dbReference type="Proteomes" id="UP001301526"/>
    </source>
</evidence>
<keyword evidence="1" id="KW-0472">Membrane</keyword>
<proteinExistence type="predicted"/>